<comment type="caution">
    <text evidence="1">The sequence shown here is derived from an EMBL/GenBank/DDBJ whole genome shotgun (WGS) entry which is preliminary data.</text>
</comment>
<evidence type="ECO:0000313" key="1">
    <source>
        <dbReference type="EMBL" id="MEJ8655589.1"/>
    </source>
</evidence>
<accession>A0ACC6QBH1</accession>
<name>A0ACC6QBH1_9ACTN</name>
<proteinExistence type="predicted"/>
<gene>
    <name evidence="1" type="ORF">WKI58_03440</name>
</gene>
<protein>
    <submittedName>
        <fullName evidence="1">Uncharacterized protein</fullName>
    </submittedName>
</protein>
<sequence>MNTAVAVPAALLSALTFGVASVLQQQAASEAPAWESLRLRLVLDLARRPKWLAGMGLTIAS</sequence>
<organism evidence="1 2">
    <name type="scientific">Streptomyces pratisoli</name>
    <dbReference type="NCBI Taxonomy" id="3139917"/>
    <lineage>
        <taxon>Bacteria</taxon>
        <taxon>Bacillati</taxon>
        <taxon>Actinomycetota</taxon>
        <taxon>Actinomycetes</taxon>
        <taxon>Kitasatosporales</taxon>
        <taxon>Streptomycetaceae</taxon>
        <taxon>Streptomyces</taxon>
    </lineage>
</organism>
<reference evidence="1" key="1">
    <citation type="submission" date="2024-03" db="EMBL/GenBank/DDBJ databases">
        <title>Novel Streptomyces species of biotechnological and ecological value are a feature of Machair soil.</title>
        <authorList>
            <person name="Prole J.R."/>
            <person name="Goodfellow M."/>
            <person name="Allenby N."/>
            <person name="Ward A.C."/>
        </authorList>
    </citation>
    <scope>NUCLEOTIDE SEQUENCE</scope>
    <source>
        <strain evidence="1">MS1.AVA.4</strain>
    </source>
</reference>
<evidence type="ECO:0000313" key="2">
    <source>
        <dbReference type="Proteomes" id="UP001375539"/>
    </source>
</evidence>
<keyword evidence="2" id="KW-1185">Reference proteome</keyword>
<dbReference type="Proteomes" id="UP001375539">
    <property type="component" value="Unassembled WGS sequence"/>
</dbReference>
<dbReference type="EMBL" id="JBBKAI010000002">
    <property type="protein sequence ID" value="MEJ8655589.1"/>
    <property type="molecule type" value="Genomic_DNA"/>
</dbReference>